<reference evidence="9 10" key="1">
    <citation type="submission" date="2023-03" db="EMBL/GenBank/DDBJ databases">
        <title>Genome sequence of Lichtheimia ornata CBS 291.66.</title>
        <authorList>
            <person name="Mohabir J.T."/>
            <person name="Shea T.P."/>
            <person name="Kurbessoian T."/>
            <person name="Berby B."/>
            <person name="Fontaine J."/>
            <person name="Livny J."/>
            <person name="Gnirke A."/>
            <person name="Stajich J.E."/>
            <person name="Cuomo C.A."/>
        </authorList>
    </citation>
    <scope>NUCLEOTIDE SEQUENCE [LARGE SCALE GENOMIC DNA]</scope>
    <source>
        <strain evidence="9">CBS 291.66</strain>
    </source>
</reference>
<protein>
    <recommendedName>
        <fullName evidence="8">Protein kinase domain-containing protein</fullName>
    </recommendedName>
</protein>
<dbReference type="GO" id="GO:0005524">
    <property type="term" value="F:ATP binding"/>
    <property type="evidence" value="ECO:0007669"/>
    <property type="project" value="UniProtKB-UniRule"/>
</dbReference>
<dbReference type="PROSITE" id="PS00108">
    <property type="entry name" value="PROTEIN_KINASE_ST"/>
    <property type="match status" value="1"/>
</dbReference>
<evidence type="ECO:0000256" key="7">
    <source>
        <dbReference type="RuleBase" id="RU000304"/>
    </source>
</evidence>
<keyword evidence="10" id="KW-1185">Reference proteome</keyword>
<evidence type="ECO:0000256" key="3">
    <source>
        <dbReference type="ARBA" id="ARBA00022741"/>
    </source>
</evidence>
<feature type="binding site" evidence="6">
    <location>
        <position position="57"/>
    </location>
    <ligand>
        <name>ATP</name>
        <dbReference type="ChEBI" id="CHEBI:30616"/>
    </ligand>
</feature>
<evidence type="ECO:0000313" key="9">
    <source>
        <dbReference type="EMBL" id="KAJ8654437.1"/>
    </source>
</evidence>
<accession>A0AAD7UXE6</accession>
<evidence type="ECO:0000256" key="4">
    <source>
        <dbReference type="ARBA" id="ARBA00022777"/>
    </source>
</evidence>
<feature type="domain" description="Protein kinase" evidence="8">
    <location>
        <begin position="28"/>
        <end position="289"/>
    </location>
</feature>
<dbReference type="GeneID" id="83217283"/>
<keyword evidence="1 7" id="KW-0723">Serine/threonine-protein kinase</keyword>
<keyword evidence="5 6" id="KW-0067">ATP-binding</keyword>
<dbReference type="Proteomes" id="UP001234581">
    <property type="component" value="Unassembled WGS sequence"/>
</dbReference>
<keyword evidence="3 6" id="KW-0547">Nucleotide-binding</keyword>
<keyword evidence="4" id="KW-0418">Kinase</keyword>
<comment type="similarity">
    <text evidence="7">Belongs to the protein kinase superfamily.</text>
</comment>
<organism evidence="9 10">
    <name type="scientific">Lichtheimia ornata</name>
    <dbReference type="NCBI Taxonomy" id="688661"/>
    <lineage>
        <taxon>Eukaryota</taxon>
        <taxon>Fungi</taxon>
        <taxon>Fungi incertae sedis</taxon>
        <taxon>Mucoromycota</taxon>
        <taxon>Mucoromycotina</taxon>
        <taxon>Mucoromycetes</taxon>
        <taxon>Mucorales</taxon>
        <taxon>Lichtheimiaceae</taxon>
        <taxon>Lichtheimia</taxon>
    </lineage>
</organism>
<dbReference type="InterPro" id="IPR011009">
    <property type="entry name" value="Kinase-like_dom_sf"/>
</dbReference>
<dbReference type="PROSITE" id="PS00107">
    <property type="entry name" value="PROTEIN_KINASE_ATP"/>
    <property type="match status" value="1"/>
</dbReference>
<evidence type="ECO:0000256" key="1">
    <source>
        <dbReference type="ARBA" id="ARBA00022527"/>
    </source>
</evidence>
<dbReference type="SMART" id="SM00220">
    <property type="entry name" value="S_TKc"/>
    <property type="match status" value="1"/>
</dbReference>
<evidence type="ECO:0000256" key="5">
    <source>
        <dbReference type="ARBA" id="ARBA00022840"/>
    </source>
</evidence>
<dbReference type="InterPro" id="IPR000719">
    <property type="entry name" value="Prot_kinase_dom"/>
</dbReference>
<dbReference type="SUPFAM" id="SSF56112">
    <property type="entry name" value="Protein kinase-like (PK-like)"/>
    <property type="match status" value="1"/>
</dbReference>
<dbReference type="Pfam" id="PF00069">
    <property type="entry name" value="Pkinase"/>
    <property type="match status" value="1"/>
</dbReference>
<dbReference type="Gene3D" id="3.30.200.20">
    <property type="entry name" value="Phosphorylase Kinase, domain 1"/>
    <property type="match status" value="1"/>
</dbReference>
<evidence type="ECO:0000259" key="8">
    <source>
        <dbReference type="PROSITE" id="PS50011"/>
    </source>
</evidence>
<dbReference type="GO" id="GO:0004674">
    <property type="term" value="F:protein serine/threonine kinase activity"/>
    <property type="evidence" value="ECO:0007669"/>
    <property type="project" value="UniProtKB-KW"/>
</dbReference>
<dbReference type="RefSeq" id="XP_058339351.1">
    <property type="nucleotide sequence ID" value="XM_058489864.1"/>
</dbReference>
<dbReference type="InterPro" id="IPR008271">
    <property type="entry name" value="Ser/Thr_kinase_AS"/>
</dbReference>
<evidence type="ECO:0000313" key="10">
    <source>
        <dbReference type="Proteomes" id="UP001234581"/>
    </source>
</evidence>
<dbReference type="AlphaFoldDB" id="A0AAD7UXE6"/>
<sequence length="326" mass="36939">MKRFLSLVKKTNHHDTTHYPPALTKVYKVSHRTLGVGSFATVKLCTHRKSGQTFALKVINKRAIAGREHMLDNELDVLKQVRHPHIISMQGMYEDNEAVYIVTDHAKGGEFFDRLLRKGSYTEKDASNLLRQILEALAYLHEHDIVHRDIKPENLLFQTSSQDNGEVEKLMIADFGLSRILKEDHAILMTACGTPGYVAPEILLRAGHGTAVDLWSVGVIMYTMLSGYPPFWQPDEAALFDSIIKGEYQFDEQYWGHISDAAKDLIQRLLQVDPSKRITAAEALCHPWIAYEGNDMDESTTCMDRDIIINVRRGFTASRQSLKPSS</sequence>
<evidence type="ECO:0000256" key="2">
    <source>
        <dbReference type="ARBA" id="ARBA00022679"/>
    </source>
</evidence>
<evidence type="ECO:0000256" key="6">
    <source>
        <dbReference type="PROSITE-ProRule" id="PRU10141"/>
    </source>
</evidence>
<dbReference type="PROSITE" id="PS50011">
    <property type="entry name" value="PROTEIN_KINASE_DOM"/>
    <property type="match status" value="1"/>
</dbReference>
<dbReference type="CDD" id="cd05117">
    <property type="entry name" value="STKc_CAMK"/>
    <property type="match status" value="1"/>
</dbReference>
<dbReference type="FunFam" id="3.30.200.20:FF:000042">
    <property type="entry name" value="Aurora kinase A"/>
    <property type="match status" value="1"/>
</dbReference>
<dbReference type="PANTHER" id="PTHR24347">
    <property type="entry name" value="SERINE/THREONINE-PROTEIN KINASE"/>
    <property type="match status" value="1"/>
</dbReference>
<proteinExistence type="inferred from homology"/>
<keyword evidence="2" id="KW-0808">Transferase</keyword>
<dbReference type="InterPro" id="IPR017441">
    <property type="entry name" value="Protein_kinase_ATP_BS"/>
</dbReference>
<name>A0AAD7UXE6_9FUNG</name>
<dbReference type="EMBL" id="JARTCD010000061">
    <property type="protein sequence ID" value="KAJ8654437.1"/>
    <property type="molecule type" value="Genomic_DNA"/>
</dbReference>
<dbReference type="Gene3D" id="1.10.510.10">
    <property type="entry name" value="Transferase(Phosphotransferase) domain 1"/>
    <property type="match status" value="1"/>
</dbReference>
<gene>
    <name evidence="9" type="ORF">O0I10_009878</name>
</gene>
<comment type="caution">
    <text evidence="9">The sequence shown here is derived from an EMBL/GenBank/DDBJ whole genome shotgun (WGS) entry which is preliminary data.</text>
</comment>
<dbReference type="FunFam" id="1.10.510.10:FF:000026">
    <property type="entry name" value="Calcium/calmodulin-dependent protein kinase type 1"/>
    <property type="match status" value="1"/>
</dbReference>